<dbReference type="SUPFAM" id="SSF54631">
    <property type="entry name" value="CBS-domain pair"/>
    <property type="match status" value="1"/>
</dbReference>
<evidence type="ECO:0000256" key="30">
    <source>
        <dbReference type="SAM" id="SignalP"/>
    </source>
</evidence>
<evidence type="ECO:0000256" key="12">
    <source>
        <dbReference type="ARBA" id="ARBA00022553"/>
    </source>
</evidence>
<keyword evidence="26" id="KW-0804">Transcription</keyword>
<evidence type="ECO:0000256" key="3">
    <source>
        <dbReference type="ARBA" id="ARBA00004496"/>
    </source>
</evidence>
<keyword evidence="15" id="KW-0598">Phosphotransferase system</keyword>
<evidence type="ECO:0000256" key="1">
    <source>
        <dbReference type="ARBA" id="ARBA00003136"/>
    </source>
</evidence>
<evidence type="ECO:0000256" key="11">
    <source>
        <dbReference type="ARBA" id="ARBA00022490"/>
    </source>
</evidence>
<evidence type="ECO:0000256" key="16">
    <source>
        <dbReference type="ARBA" id="ARBA00022692"/>
    </source>
</evidence>
<evidence type="ECO:0000256" key="27">
    <source>
        <dbReference type="PROSITE-ProRule" id="PRU00703"/>
    </source>
</evidence>
<dbReference type="CDD" id="cd04606">
    <property type="entry name" value="CBS_pair_Mg_transporter"/>
    <property type="match status" value="1"/>
</dbReference>
<dbReference type="PANTHER" id="PTHR32248:SF4">
    <property type="entry name" value="RNA POLYMERASE SIGMA-54 FACTOR"/>
    <property type="match status" value="1"/>
</dbReference>
<comment type="caution">
    <text evidence="35">The sequence shown here is derived from an EMBL/GenBank/DDBJ whole genome shotgun (WGS) entry which is preliminary data.</text>
</comment>
<dbReference type="InterPro" id="IPR027417">
    <property type="entry name" value="P-loop_NTPase"/>
</dbReference>
<dbReference type="Pfam" id="PF00005">
    <property type="entry name" value="ABC_tran"/>
    <property type="match status" value="1"/>
</dbReference>
<keyword evidence="22" id="KW-0805">Transcription regulation</keyword>
<keyword evidence="16 28" id="KW-0812">Transmembrane</keyword>
<evidence type="ECO:0000256" key="22">
    <source>
        <dbReference type="ARBA" id="ARBA00023015"/>
    </source>
</evidence>
<dbReference type="SFLD" id="SFLDG01138">
    <property type="entry name" value="C1.6.2:_Deoxy-d-mannose-octulo"/>
    <property type="match status" value="1"/>
</dbReference>
<evidence type="ECO:0000259" key="33">
    <source>
        <dbReference type="PROSITE" id="PS51350"/>
    </source>
</evidence>
<dbReference type="PROSITE" id="PS00211">
    <property type="entry name" value="ABC_TRANSPORTER_1"/>
    <property type="match status" value="1"/>
</dbReference>
<comment type="caution">
    <text evidence="28">Lacks conserved residue(s) required for the propagation of feature annotation.</text>
</comment>
<dbReference type="GO" id="GO:0001216">
    <property type="term" value="F:DNA-binding transcription activator activity"/>
    <property type="evidence" value="ECO:0007669"/>
    <property type="project" value="InterPro"/>
</dbReference>
<dbReference type="InterPro" id="IPR003489">
    <property type="entry name" value="RHF/RaiA"/>
</dbReference>
<dbReference type="Pfam" id="PF00571">
    <property type="entry name" value="CBS"/>
    <property type="match status" value="1"/>
</dbReference>
<feature type="domain" description="PTS EIIA type-2" evidence="32">
    <location>
        <begin position="1502"/>
        <end position="1652"/>
    </location>
</feature>
<dbReference type="NCBIfam" id="NF009118">
    <property type="entry name" value="PRK12469.1"/>
    <property type="match status" value="1"/>
</dbReference>
<feature type="transmembrane region" description="Helical" evidence="28">
    <location>
        <begin position="274"/>
        <end position="291"/>
    </location>
</feature>
<feature type="transmembrane region" description="Helical" evidence="28">
    <location>
        <begin position="2322"/>
        <end position="2343"/>
    </location>
</feature>
<dbReference type="SUPFAM" id="SSF69754">
    <property type="entry name" value="Ribosome binding protein Y (YfiA homologue)"/>
    <property type="match status" value="1"/>
</dbReference>
<dbReference type="Gene3D" id="1.10.10.1330">
    <property type="entry name" value="RNA polymerase sigma-54 factor, core-binding domain"/>
    <property type="match status" value="1"/>
</dbReference>
<keyword evidence="24" id="KW-0238">DNA-binding</keyword>
<evidence type="ECO:0000256" key="4">
    <source>
        <dbReference type="ARBA" id="ARBA00005364"/>
    </source>
</evidence>
<dbReference type="Gene3D" id="3.10.580.10">
    <property type="entry name" value="CBS-domain"/>
    <property type="match status" value="1"/>
</dbReference>
<dbReference type="PROSITE" id="PS51371">
    <property type="entry name" value="CBS"/>
    <property type="match status" value="1"/>
</dbReference>
<comment type="subunit">
    <text evidence="28">Homodimer.</text>
</comment>
<keyword evidence="25 28" id="KW-0472">Membrane</keyword>
<dbReference type="Pfam" id="PF04552">
    <property type="entry name" value="Sigma54_DBD"/>
    <property type="match status" value="1"/>
</dbReference>
<keyword evidence="13" id="KW-0762">Sugar transport</keyword>
<keyword evidence="9" id="KW-0050">Antiport</keyword>
<dbReference type="GO" id="GO:0005737">
    <property type="term" value="C:cytoplasm"/>
    <property type="evidence" value="ECO:0007669"/>
    <property type="project" value="UniProtKB-SubCell"/>
</dbReference>
<sequence length="2383" mass="259034">MWVPLLLLILGFIALVWSADRFLSGAAACARNMGVSKMLIGLTVVSVGTSAPEILVAIFAAIDGNPLLAVGNAIGSNIANIGLVLGITAMIAPLPFSKQVRQTELPWLLGATLLAMVLLFDRELSFFDGVMLLLALAAILWRLVVNQNNPNQEISSSITEELDELPDMTNLQAIAWLVVGLLVLLVSAQVLVHSATTIAKLLGVSDMIIGLTIVAVGTSLPELAATIGSAVKGHPDIAIGNVVGSNILNILAVLAVPGLVSGAVIEPGALWRDGGMMLALTVMLALFAYGINSRPVITRFEGIIFDVDGVLTNGQITYSDDGHEYKTFHVQDGASIKLLQQNNITVGIITGRRSPTVARRARELDIKYLVQGADSKAEAVDTLIAQGFPGAGNAAVGDDIQDIGVFDHPSVAFAISVPNGHPVARSQAQWITQRSGGNGVAVEIAETGITLGVVLVLGLLWQLFGQSDQDRADGASPADTLIESEPDIYGHGVTFTQLRDDGSLQYQLTASAIRQFQDNNLTSMVSPALKLHNPQQPPWDIRSNHGYIRGAETGGENKEEAVYLREEVVLEQNDPERGFITMRSEAMYFYPDRQYAETDQGVMIDTQVRPAVANRLWQTVMLCAGLLITPVVWGLASDADQPIHIEGDDAQIDQANETITYIGSVEVVQGTLRVQGDKMVVKISGDQVQQITTVGSPARYRQQLEDDKGEVNAHADSIIYHTAQERVYLNGSATLAQQGNELQGESIRYDIVKGKVDAILSQIPLSAILRADGLRKEYRTKIAVEDVSIRVASGEIVGLLGPNGAGKTTCFYMVVGLIKADSGGIFLNETDLTRAPVHERAKAGIGYLPQEASVFRTLSTTDNIRAILELRKDLNRTERNTLLEQLLNEFNLQGVATSLGQSLSGGERRRLEIARALASEPRFMLLDEPFAGVDPISVGDIKKEISDLRRRGIGVLITDHNVKETLDICDRAYIVHQGHIIADGDAASILANQTDWMKQTLSLKLGQQLTMTPQLQQAIRLLQLSALDLQQEIQNTLEENPMLELSEDAQDGGETNDNDQSLESTLESAEHESQIASDNAMDTTVGAERDVADVNQEFDAPIGEEMPVDSSWEDVYPTGSSLPASDSDYDPMANRSADQTLTDHLLWQLNLTPMAASDRTIAAAIIDSIDANGMLTTTTQDLCEALNSQRETDQDEIEHDDVCAVLERIQDFDPVGVGARDLKECLLLQLAQLPAQTPWLTEANLLITEYLDLLGSKDFTTLKRKSRLADSELAAAMTLIRTLNPRPGTAIAEESADYIVPDVVVRKFEGRWLVELNGEATPQIRINPVYENLAKQVASSNDKTYIRDNLQEARWFLKSLQTRHDTLLRVASKIVEVQRGFLEYGAEAMKPLILADIAEAVDLHESTISRVTSRKYMSTPRGVYELKYFFSSHVGTSSGGEVSSTAIRALIEKLTGDEDPKKPLSDSKIAAILKDQNINVARVIMQLSITGHHVDLTAEATAHVPGAELFANADSEDMYAAIDQLVDKLDRQLAAELISDSAVPADTLFDSLMARERLGSTGLGDGIAIPHCRSDCDTMRVGFISLANPIDYEAGDGEGVDLLFVLVVPEDEQHAHLHALAQLAEVFSNAQNRSDLRACTTDAAVKLIIISGRSGSGKSTVLNALEDAGFNCIDNFPVMLLQSLVHNTLRDKTQKNIPLAVCIDARSRDLERFPEILLSIDRMDVDCEVIYLDARSPTLVKRFSETRRRHPLTNANTDLRQAIDAEAEVLESIADLADLNIDSTQLSSQALRELVSSRVVARSSRELSLLFRSFGFKYGVPVDADMVFDLRCLPNPHWVENLRPLTGRDPAVANYLQAEPMVTEMFEDIAQYLDTWIPRFEANARLTLINPLGLHARAASKFVDTAKGYGSKITLVKEGKAVDGKSIMSLLLLGAPVGSALELIVEGEDEDAATDGLSNLVQAGFHELDDPTYNLLASKTPKVRQVLWELLDEEVRNQTLQHLSEDMRAEFLVDMDTAQLVAVADELDTDDFADILQQLPQTITDQVLESLDAIDRARVEAVLSYAEDSAGGLMNTDTITVRPRHALELVFRYLRMRKDLPEATDALIVVNSRDEYVGMLPFGKLLTSDPTVTVREVMNSAATAIDVDTLDTEVAKIFSEQDLISAPVIDAEGRLLGRITIDDVVDVIIEDADEAVLARAGLDIDEDTFAPIGKSLRRRAIWLGINLITAFIAAAVINLFEETIVKVVALAVLMPIVASMGGIAGTQTLTLVIRGEALGHLSRSNLLWLLNREFVVAVLNGLLWASLVAVTAAVAFNDLELGLVIAVALIITMVVAAVSGSLLPGILRYLKIDPAIAGGVVLTTITDVTGFFVFLGLATWVYA</sequence>
<comment type="subcellular location">
    <subcellularLocation>
        <location evidence="28">Cell membrane</location>
        <topology evidence="28">Multi-pass membrane protein</topology>
    </subcellularLocation>
    <subcellularLocation>
        <location evidence="3">Cytoplasm</location>
    </subcellularLocation>
    <subcellularLocation>
        <location evidence="2">Membrane</location>
        <topology evidence="2">Multi-pass membrane protein</topology>
    </subcellularLocation>
</comment>
<dbReference type="GO" id="GO:0003677">
    <property type="term" value="F:DNA binding"/>
    <property type="evidence" value="ECO:0007669"/>
    <property type="project" value="UniProtKB-KW"/>
</dbReference>
<dbReference type="SUPFAM" id="SSF161093">
    <property type="entry name" value="MgtE membrane domain-like"/>
    <property type="match status" value="1"/>
</dbReference>
<dbReference type="NCBIfam" id="NF004595">
    <property type="entry name" value="PRK05932.1-2"/>
    <property type="match status" value="1"/>
</dbReference>
<keyword evidence="17" id="KW-0548">Nucleotidyltransferase</keyword>
<dbReference type="GO" id="GO:0006352">
    <property type="term" value="P:DNA-templated transcription initiation"/>
    <property type="evidence" value="ECO:0007669"/>
    <property type="project" value="InterPro"/>
</dbReference>
<feature type="transmembrane region" description="Helical" evidence="28">
    <location>
        <begin position="126"/>
        <end position="144"/>
    </location>
</feature>
<feature type="domain" description="ABC transporter" evidence="31">
    <location>
        <begin position="769"/>
        <end position="1002"/>
    </location>
</feature>
<keyword evidence="10" id="KW-0240">DNA-directed RNA polymerase</keyword>
<keyword evidence="28" id="KW-1003">Cell membrane</keyword>
<dbReference type="GO" id="GO:0016887">
    <property type="term" value="F:ATP hydrolysis activity"/>
    <property type="evidence" value="ECO:0007669"/>
    <property type="project" value="InterPro"/>
</dbReference>
<evidence type="ECO:0000256" key="20">
    <source>
        <dbReference type="ARBA" id="ARBA00022842"/>
    </source>
</evidence>
<dbReference type="InterPro" id="IPR006668">
    <property type="entry name" value="Mg_transptr_MgtE_intracell_dom"/>
</dbReference>
<evidence type="ECO:0000256" key="7">
    <source>
        <dbReference type="ARBA" id="ARBA00009749"/>
    </source>
</evidence>
<keyword evidence="36" id="KW-1185">Reference proteome</keyword>
<dbReference type="InterPro" id="IPR005653">
    <property type="entry name" value="OstA-like_N"/>
</dbReference>
<dbReference type="PROSITE" id="PS50044">
    <property type="entry name" value="SIGMA54_3"/>
    <property type="match status" value="1"/>
</dbReference>
<dbReference type="NCBIfam" id="NF003828">
    <property type="entry name" value="PRK05416.1"/>
    <property type="match status" value="1"/>
</dbReference>
<protein>
    <recommendedName>
        <fullName evidence="28">Magnesium transporter MgtE</fullName>
    </recommendedName>
</protein>
<evidence type="ECO:0000256" key="19">
    <source>
        <dbReference type="ARBA" id="ARBA00022840"/>
    </source>
</evidence>
<dbReference type="GO" id="GO:0015221">
    <property type="term" value="F:lipopolysaccharide transmembrane transporter activity"/>
    <property type="evidence" value="ECO:0007669"/>
    <property type="project" value="InterPro"/>
</dbReference>
<dbReference type="InterPro" id="IPR046342">
    <property type="entry name" value="CBS_dom_sf"/>
</dbReference>
<feature type="transmembrane region" description="Helical" evidence="28">
    <location>
        <begin position="2355"/>
        <end position="2382"/>
    </location>
</feature>
<dbReference type="InterPro" id="IPR026265">
    <property type="entry name" value="LptC"/>
</dbReference>
<dbReference type="InterPro" id="IPR000394">
    <property type="entry name" value="RNA_pol_sigma_54"/>
</dbReference>
<feature type="transmembrane region" description="Helical" evidence="28">
    <location>
        <begin position="2220"/>
        <end position="2240"/>
    </location>
</feature>
<feature type="region of interest" description="Disordered" evidence="29">
    <location>
        <begin position="1047"/>
        <end position="1083"/>
    </location>
</feature>
<dbReference type="InterPro" id="IPR038076">
    <property type="entry name" value="MgtE_N_sf"/>
</dbReference>
<dbReference type="NCBIfam" id="TIGR04409">
    <property type="entry name" value="LptC_YrbK"/>
    <property type="match status" value="1"/>
</dbReference>
<dbReference type="GO" id="GO:0000428">
    <property type="term" value="C:DNA-directed RNA polymerase complex"/>
    <property type="evidence" value="ECO:0007669"/>
    <property type="project" value="UniProtKB-KW"/>
</dbReference>
<dbReference type="GO" id="GO:0043190">
    <property type="term" value="C:ATP-binding cassette (ABC) transporter complex"/>
    <property type="evidence" value="ECO:0007669"/>
    <property type="project" value="InterPro"/>
</dbReference>
<dbReference type="InterPro" id="IPR030921">
    <property type="entry name" value="LPS_export_LptB"/>
</dbReference>
<evidence type="ECO:0000313" key="36">
    <source>
        <dbReference type="Proteomes" id="UP000601435"/>
    </source>
</evidence>
<feature type="compositionally biased region" description="Acidic residues" evidence="29">
    <location>
        <begin position="1047"/>
        <end position="1057"/>
    </location>
</feature>
<dbReference type="HAMAP" id="MF_01914">
    <property type="entry name" value="LPS_assembly_LptA"/>
    <property type="match status" value="1"/>
</dbReference>
<dbReference type="CDD" id="cd00211">
    <property type="entry name" value="PTS_IIA_fru"/>
    <property type="match status" value="1"/>
</dbReference>
<accession>A0A813AIJ0</accession>
<dbReference type="InterPro" id="IPR003439">
    <property type="entry name" value="ABC_transporter-like_ATP-bd"/>
</dbReference>
<feature type="transmembrane region" description="Helical" evidence="28">
    <location>
        <begin position="173"/>
        <end position="192"/>
    </location>
</feature>
<dbReference type="GO" id="GO:0015095">
    <property type="term" value="F:magnesium ion transmembrane transporter activity"/>
    <property type="evidence" value="ECO:0007669"/>
    <property type="project" value="InterPro"/>
</dbReference>
<comment type="similarity">
    <text evidence="7 28">Belongs to the SLC41A transporter family.</text>
</comment>
<dbReference type="GO" id="GO:0001530">
    <property type="term" value="F:lipopolysaccharide binding"/>
    <property type="evidence" value="ECO:0007669"/>
    <property type="project" value="InterPro"/>
</dbReference>
<dbReference type="InterPro" id="IPR000032">
    <property type="entry name" value="HPr-like"/>
</dbReference>
<reference evidence="35" key="1">
    <citation type="submission" date="2021-02" db="EMBL/GenBank/DDBJ databases">
        <authorList>
            <person name="Dougan E. K."/>
            <person name="Rhodes N."/>
            <person name="Thang M."/>
            <person name="Chan C."/>
        </authorList>
    </citation>
    <scope>NUCLEOTIDE SEQUENCE</scope>
</reference>
<dbReference type="InterPro" id="IPR016152">
    <property type="entry name" value="PTrfase/Anion_transptr"/>
</dbReference>
<dbReference type="NCBIfam" id="TIGR01670">
    <property type="entry name" value="KdsC-phosphatas"/>
    <property type="match status" value="1"/>
</dbReference>
<evidence type="ECO:0000256" key="28">
    <source>
        <dbReference type="RuleBase" id="RU362011"/>
    </source>
</evidence>
<evidence type="ECO:0000256" key="17">
    <source>
        <dbReference type="ARBA" id="ARBA00022695"/>
    </source>
</evidence>
<dbReference type="SUPFAM" id="SSF56784">
    <property type="entry name" value="HAD-like"/>
    <property type="match status" value="1"/>
</dbReference>
<dbReference type="NCBIfam" id="TIGR03002">
    <property type="entry name" value="outer_YhbN_LptA"/>
    <property type="match status" value="1"/>
</dbReference>
<dbReference type="SMART" id="SM00924">
    <property type="entry name" value="MgtE_N"/>
    <property type="match status" value="1"/>
</dbReference>
<dbReference type="GO" id="GO:0016788">
    <property type="term" value="F:hydrolase activity, acting on ester bonds"/>
    <property type="evidence" value="ECO:0007669"/>
    <property type="project" value="InterPro"/>
</dbReference>
<evidence type="ECO:0000256" key="25">
    <source>
        <dbReference type="ARBA" id="ARBA00023136"/>
    </source>
</evidence>
<dbReference type="NCBIfam" id="TIGR00367">
    <property type="entry name" value="calcium/sodium antiporter"/>
    <property type="match status" value="1"/>
</dbReference>
<dbReference type="InterPro" id="IPR006667">
    <property type="entry name" value="SLC41_membr_dom"/>
</dbReference>
<dbReference type="Pfam" id="PF03968">
    <property type="entry name" value="LptD_N"/>
    <property type="match status" value="1"/>
</dbReference>
<keyword evidence="11" id="KW-0963">Cytoplasm</keyword>
<evidence type="ECO:0000259" key="34">
    <source>
        <dbReference type="PROSITE" id="PS51371"/>
    </source>
</evidence>
<dbReference type="InterPro" id="IPR007634">
    <property type="entry name" value="RNA_pol_sigma_54_DNA-bd"/>
</dbReference>
<dbReference type="SMART" id="SM00382">
    <property type="entry name" value="AAA"/>
    <property type="match status" value="1"/>
</dbReference>
<feature type="transmembrane region" description="Helical" evidence="28">
    <location>
        <begin position="74"/>
        <end position="93"/>
    </location>
</feature>
<feature type="transmembrane region" description="Helical" evidence="28">
    <location>
        <begin position="204"/>
        <end position="227"/>
    </location>
</feature>
<dbReference type="PRINTS" id="PR00107">
    <property type="entry name" value="PHOSPHOCPHPR"/>
</dbReference>
<dbReference type="SUPFAM" id="SSF52540">
    <property type="entry name" value="P-loop containing nucleoside triphosphate hydrolases"/>
    <property type="match status" value="2"/>
</dbReference>
<dbReference type="PANTHER" id="PTHR32248">
    <property type="entry name" value="RNA POLYMERASE SIGMA-54 FACTOR"/>
    <property type="match status" value="1"/>
</dbReference>
<keyword evidence="20 28" id="KW-0460">Magnesium</keyword>
<dbReference type="Pfam" id="PF06835">
    <property type="entry name" value="LptC"/>
    <property type="match status" value="1"/>
</dbReference>
<evidence type="ECO:0000256" key="5">
    <source>
        <dbReference type="ARBA" id="ARBA00005893"/>
    </source>
</evidence>
<comment type="similarity">
    <text evidence="6">Belongs to the sigma-54 factor family.</text>
</comment>
<dbReference type="InterPro" id="IPR010023">
    <property type="entry name" value="KdsC_fam"/>
</dbReference>
<dbReference type="GO" id="GO:0016987">
    <property type="term" value="F:sigma factor activity"/>
    <property type="evidence" value="ECO:0007669"/>
    <property type="project" value="UniProtKB-KW"/>
</dbReference>
<dbReference type="InterPro" id="IPR053931">
    <property type="entry name" value="RapZ_C"/>
</dbReference>
<evidence type="ECO:0000256" key="6">
    <source>
        <dbReference type="ARBA" id="ARBA00008798"/>
    </source>
</evidence>
<proteinExistence type="inferred from homology"/>
<dbReference type="InterPro" id="IPR003593">
    <property type="entry name" value="AAA+_ATPase"/>
</dbReference>
<dbReference type="OrthoDB" id="449026at2759"/>
<dbReference type="InterPro" id="IPR004481">
    <property type="entry name" value="K/Na/Ca-exchanger"/>
</dbReference>
<dbReference type="PROSITE" id="PS00369">
    <property type="entry name" value="PTS_HPR_HIS"/>
    <property type="match status" value="1"/>
</dbReference>
<dbReference type="Gene3D" id="1.20.1420.30">
    <property type="entry name" value="NCX, central ion-binding region"/>
    <property type="match status" value="1"/>
</dbReference>
<dbReference type="Gene3D" id="3.40.50.1000">
    <property type="entry name" value="HAD superfamily/HAD-like"/>
    <property type="match status" value="1"/>
</dbReference>
<dbReference type="Pfam" id="PF01769">
    <property type="entry name" value="MgtE"/>
    <property type="match status" value="1"/>
</dbReference>
<dbReference type="NCBIfam" id="TIGR04406">
    <property type="entry name" value="LPS_export_lptB"/>
    <property type="match status" value="1"/>
</dbReference>
<dbReference type="PROSITE" id="PS51350">
    <property type="entry name" value="PTS_HPR_DOM"/>
    <property type="match status" value="1"/>
</dbReference>
<keyword evidence="12" id="KW-0597">Phosphoprotein</keyword>
<evidence type="ECO:0000259" key="32">
    <source>
        <dbReference type="PROSITE" id="PS51094"/>
    </source>
</evidence>
<gene>
    <name evidence="35" type="primary">rpoN</name>
    <name evidence="35" type="ORF">SNEC2469_LOCUS28052</name>
</gene>
<comment type="similarity">
    <text evidence="4">Belongs to the Ca(2+):cation antiporter (CaCA) (TC 2.A.19) family. SLC24A subfamily.</text>
</comment>
<dbReference type="SUPFAM" id="SSF55804">
    <property type="entry name" value="Phoshotransferase/anion transport protein"/>
    <property type="match status" value="1"/>
</dbReference>
<dbReference type="PROSITE" id="PS00717">
    <property type="entry name" value="SIGMA54_1"/>
    <property type="match status" value="1"/>
</dbReference>
<dbReference type="GO" id="GO:0046872">
    <property type="term" value="F:metal ion binding"/>
    <property type="evidence" value="ECO:0007669"/>
    <property type="project" value="UniProtKB-KW"/>
</dbReference>
<dbReference type="FunFam" id="3.40.50.300:FF:000151">
    <property type="entry name" value="Lipopolysaccharide ABC transporter ATP-binding protein"/>
    <property type="match status" value="1"/>
</dbReference>
<evidence type="ECO:0000256" key="2">
    <source>
        <dbReference type="ARBA" id="ARBA00004141"/>
    </source>
</evidence>
<dbReference type="SUPFAM" id="SSF158791">
    <property type="entry name" value="MgtE N-terminal domain-like"/>
    <property type="match status" value="1"/>
</dbReference>
<dbReference type="SFLD" id="SFLDG01136">
    <property type="entry name" value="C1.6:_Phosphoserine_Phosphatas"/>
    <property type="match status" value="1"/>
</dbReference>
<dbReference type="InterPro" id="IPR007046">
    <property type="entry name" value="RNA_pol_sigma_54_core-bd"/>
</dbReference>
<evidence type="ECO:0000256" key="14">
    <source>
        <dbReference type="ARBA" id="ARBA00022679"/>
    </source>
</evidence>
<feature type="transmembrane region" description="Helical" evidence="28">
    <location>
        <begin position="2252"/>
        <end position="2273"/>
    </location>
</feature>
<evidence type="ECO:0000256" key="26">
    <source>
        <dbReference type="ARBA" id="ARBA00023163"/>
    </source>
</evidence>
<dbReference type="PROSITE" id="PS51094">
    <property type="entry name" value="PTS_EIIA_TYPE_2"/>
    <property type="match status" value="1"/>
</dbReference>
<dbReference type="PROSITE" id="PS00589">
    <property type="entry name" value="PTS_HPR_SER"/>
    <property type="match status" value="1"/>
</dbReference>
<dbReference type="Pfam" id="PF22740">
    <property type="entry name" value="PapZ_C"/>
    <property type="match status" value="1"/>
</dbReference>
<keyword evidence="30" id="KW-0732">Signal</keyword>
<dbReference type="SFLD" id="SFLDS00003">
    <property type="entry name" value="Haloacid_Dehalogenase"/>
    <property type="match status" value="1"/>
</dbReference>
<name>A0A813AIJ0_9DINO</name>
<dbReference type="CDD" id="cd00367">
    <property type="entry name" value="PTS-HPr_like"/>
    <property type="match status" value="1"/>
</dbReference>
<dbReference type="GO" id="GO:0005524">
    <property type="term" value="F:ATP binding"/>
    <property type="evidence" value="ECO:0007669"/>
    <property type="project" value="UniProtKB-KW"/>
</dbReference>
<dbReference type="NCBIfam" id="TIGR02395">
    <property type="entry name" value="rpoN_sigma"/>
    <property type="match status" value="1"/>
</dbReference>
<feature type="transmembrane region" description="Helical" evidence="28">
    <location>
        <begin position="39"/>
        <end position="62"/>
    </location>
</feature>
<evidence type="ECO:0000256" key="10">
    <source>
        <dbReference type="ARBA" id="ARBA00022478"/>
    </source>
</evidence>
<dbReference type="InterPro" id="IPR000644">
    <property type="entry name" value="CBS_dom"/>
</dbReference>
<dbReference type="InterPro" id="IPR044880">
    <property type="entry name" value="NCX_ion-bd_dom_sf"/>
</dbReference>
<keyword evidence="28" id="KW-0479">Metal-binding</keyword>
<feature type="domain" description="CBS" evidence="34">
    <location>
        <begin position="2138"/>
        <end position="2194"/>
    </location>
</feature>
<dbReference type="PRINTS" id="PR00045">
    <property type="entry name" value="SIGMA54FCT"/>
</dbReference>
<dbReference type="NCBIfam" id="TIGR00400">
    <property type="entry name" value="mgtE"/>
    <property type="match status" value="1"/>
</dbReference>
<comment type="function">
    <text evidence="1">The phosphoenolpyruvate-dependent sugar phosphotransferase system (sugar PTS), a major carbohydrate active transport system, catalyzes the phosphorylation of incoming sugar substrates concomitantly with their translocation across the cell membrane. The enzyme II FruAB PTS system is involved in fructose transport.</text>
</comment>
<dbReference type="Gene3D" id="2.60.450.10">
    <property type="entry name" value="Lipopolysaccharide (LPS) transport protein A like domain"/>
    <property type="match status" value="2"/>
</dbReference>
<dbReference type="InterPro" id="IPR002114">
    <property type="entry name" value="PTS_HPr_Ser_P_site"/>
</dbReference>
<dbReference type="Gene3D" id="1.10.10.60">
    <property type="entry name" value="Homeodomain-like"/>
    <property type="match status" value="1"/>
</dbReference>
<evidence type="ECO:0000256" key="9">
    <source>
        <dbReference type="ARBA" id="ARBA00022449"/>
    </source>
</evidence>
<dbReference type="GO" id="GO:0009401">
    <property type="term" value="P:phosphoenolpyruvate-dependent sugar phosphotransferase system"/>
    <property type="evidence" value="ECO:0007669"/>
    <property type="project" value="UniProtKB-KW"/>
</dbReference>
<dbReference type="EMBL" id="CAJNJA010060140">
    <property type="protein sequence ID" value="CAE7869777.1"/>
    <property type="molecule type" value="Genomic_DNA"/>
</dbReference>
<feature type="transmembrane region" description="Helical" evidence="28">
    <location>
        <begin position="247"/>
        <end position="265"/>
    </location>
</feature>
<feature type="chain" id="PRO_5032495668" description="Magnesium transporter MgtE" evidence="30">
    <location>
        <begin position="19"/>
        <end position="2383"/>
    </location>
</feature>
<keyword evidence="19" id="KW-0067">ATP-binding</keyword>
<evidence type="ECO:0000256" key="29">
    <source>
        <dbReference type="SAM" id="MobiDB-lite"/>
    </source>
</evidence>
<feature type="signal peptide" evidence="30">
    <location>
        <begin position="1"/>
        <end position="18"/>
    </location>
</feature>
<feature type="domain" description="HPr" evidence="33">
    <location>
        <begin position="1881"/>
        <end position="1968"/>
    </location>
</feature>
<dbReference type="InterPro" id="IPR001020">
    <property type="entry name" value="PTS_HPr_His_P_site"/>
</dbReference>
<keyword evidence="14" id="KW-0808">Transferase</keyword>
<dbReference type="NCBIfam" id="TIGR01003">
    <property type="entry name" value="PTS_HPr_family"/>
    <property type="match status" value="1"/>
</dbReference>
<evidence type="ECO:0000259" key="31">
    <source>
        <dbReference type="PROSITE" id="PS50893"/>
    </source>
</evidence>
<dbReference type="InterPro" id="IPR006669">
    <property type="entry name" value="MgtE_transporter"/>
</dbReference>
<dbReference type="GO" id="GO:0015297">
    <property type="term" value="F:antiporter activity"/>
    <property type="evidence" value="ECO:0007669"/>
    <property type="project" value="UniProtKB-KW"/>
</dbReference>
<keyword evidence="23" id="KW-0731">Sigma factor</keyword>
<dbReference type="Pfam" id="PF03448">
    <property type="entry name" value="MgtE_N"/>
    <property type="match status" value="1"/>
</dbReference>
<dbReference type="InterPro" id="IPR004837">
    <property type="entry name" value="NaCa_Exmemb"/>
</dbReference>
<dbReference type="InterPro" id="IPR035895">
    <property type="entry name" value="HPr-like_sf"/>
</dbReference>
<organism evidence="35 36">
    <name type="scientific">Symbiodinium necroappetens</name>
    <dbReference type="NCBI Taxonomy" id="1628268"/>
    <lineage>
        <taxon>Eukaryota</taxon>
        <taxon>Sar</taxon>
        <taxon>Alveolata</taxon>
        <taxon>Dinophyceae</taxon>
        <taxon>Suessiales</taxon>
        <taxon>Symbiodiniaceae</taxon>
        <taxon>Symbiodinium</taxon>
    </lineage>
</organism>
<dbReference type="InterPro" id="IPR036739">
    <property type="entry name" value="SLC41_membr_dom_sf"/>
</dbReference>
<feature type="transmembrane region" description="Helical" evidence="28">
    <location>
        <begin position="2294"/>
        <end position="2316"/>
    </location>
</feature>
<dbReference type="Gene3D" id="3.40.50.300">
    <property type="entry name" value="P-loop containing nucleotide triphosphate hydrolases"/>
    <property type="match status" value="2"/>
</dbReference>
<feature type="compositionally biased region" description="Polar residues" evidence="29">
    <location>
        <begin position="1058"/>
        <end position="1067"/>
    </location>
</feature>
<evidence type="ECO:0000256" key="21">
    <source>
        <dbReference type="ARBA" id="ARBA00022989"/>
    </source>
</evidence>
<dbReference type="Gene3D" id="3.40.930.10">
    <property type="entry name" value="Mannitol-specific EII, Chain A"/>
    <property type="match status" value="1"/>
</dbReference>
<dbReference type="Gene3D" id="1.10.357.20">
    <property type="entry name" value="SLC41 divalent cation transporters, integral membrane domain"/>
    <property type="match status" value="1"/>
</dbReference>
<evidence type="ECO:0000256" key="24">
    <source>
        <dbReference type="ARBA" id="ARBA00023125"/>
    </source>
</evidence>
<dbReference type="InterPro" id="IPR002178">
    <property type="entry name" value="PTS_EIIA_type-2_dom"/>
</dbReference>
<dbReference type="GO" id="GO:0016779">
    <property type="term" value="F:nucleotidyltransferase activity"/>
    <property type="evidence" value="ECO:0007669"/>
    <property type="project" value="UniProtKB-KW"/>
</dbReference>
<dbReference type="InterPro" id="IPR036412">
    <property type="entry name" value="HAD-like_sf"/>
</dbReference>
<dbReference type="Pfam" id="PF01699">
    <property type="entry name" value="Na_Ca_ex"/>
    <property type="match status" value="2"/>
</dbReference>
<dbReference type="InterPro" id="IPR038709">
    <property type="entry name" value="RpoN_core-bd_sf"/>
</dbReference>
<dbReference type="PROSITE" id="PS00372">
    <property type="entry name" value="PTS_EIIA_TYPE_2_HIS"/>
    <property type="match status" value="1"/>
</dbReference>
<dbReference type="Pfam" id="PF00309">
    <property type="entry name" value="Sigma54_AID"/>
    <property type="match status" value="1"/>
</dbReference>
<dbReference type="SUPFAM" id="SSF55594">
    <property type="entry name" value="HPr-like"/>
    <property type="match status" value="1"/>
</dbReference>
<keyword evidence="18" id="KW-0547">Nucleotide-binding</keyword>
<keyword evidence="27" id="KW-0129">CBS domain</keyword>
<comment type="function">
    <text evidence="28">Acts as a magnesium transporter.</text>
</comment>
<evidence type="ECO:0000256" key="13">
    <source>
        <dbReference type="ARBA" id="ARBA00022597"/>
    </source>
</evidence>
<evidence type="ECO:0000256" key="23">
    <source>
        <dbReference type="ARBA" id="ARBA00023082"/>
    </source>
</evidence>
<dbReference type="InterPro" id="IPR014340">
    <property type="entry name" value="LptA"/>
</dbReference>
<evidence type="ECO:0000313" key="35">
    <source>
        <dbReference type="EMBL" id="CAE7869777.1"/>
    </source>
</evidence>
<dbReference type="Gene3D" id="1.25.60.10">
    <property type="entry name" value="MgtE N-terminal domain-like"/>
    <property type="match status" value="1"/>
</dbReference>
<evidence type="ECO:0000256" key="15">
    <source>
        <dbReference type="ARBA" id="ARBA00022683"/>
    </source>
</evidence>
<dbReference type="InterPro" id="IPR017871">
    <property type="entry name" value="ABC_transporter-like_CS"/>
</dbReference>
<dbReference type="Pfam" id="PF04963">
    <property type="entry name" value="Sigma54_CBD"/>
    <property type="match status" value="1"/>
</dbReference>
<dbReference type="PROSITE" id="PS50893">
    <property type="entry name" value="ABC_TRANSPORTER_2"/>
    <property type="match status" value="1"/>
</dbReference>
<keyword evidence="21 28" id="KW-1133">Transmembrane helix</keyword>
<dbReference type="InterPro" id="IPR053930">
    <property type="entry name" value="RapZ-like_N"/>
</dbReference>
<dbReference type="InterPro" id="IPR023214">
    <property type="entry name" value="HAD_sf"/>
</dbReference>
<dbReference type="InterPro" id="IPR036567">
    <property type="entry name" value="RHF-like"/>
</dbReference>
<dbReference type="InterPro" id="IPR010664">
    <property type="entry name" value="LipoPS_assembly_LptC-rel"/>
</dbReference>
<dbReference type="CDD" id="cd03218">
    <property type="entry name" value="ABC_YhbG"/>
    <property type="match status" value="1"/>
</dbReference>
<dbReference type="Gene3D" id="3.30.1340.10">
    <property type="entry name" value="HPr-like"/>
    <property type="match status" value="1"/>
</dbReference>
<dbReference type="CDD" id="cd00552">
    <property type="entry name" value="RaiA"/>
    <property type="match status" value="1"/>
</dbReference>
<evidence type="ECO:0000256" key="8">
    <source>
        <dbReference type="ARBA" id="ARBA00022448"/>
    </source>
</evidence>
<dbReference type="Pfam" id="PF03668">
    <property type="entry name" value="RapZ-like_N"/>
    <property type="match status" value="1"/>
</dbReference>
<dbReference type="Proteomes" id="UP000601435">
    <property type="component" value="Unassembled WGS sequence"/>
</dbReference>
<comment type="similarity">
    <text evidence="5">Belongs to the KdsC family.</text>
</comment>
<keyword evidence="8 28" id="KW-0813">Transport</keyword>
<evidence type="ECO:0000256" key="18">
    <source>
        <dbReference type="ARBA" id="ARBA00022741"/>
    </source>
</evidence>